<protein>
    <submittedName>
        <fullName evidence="2">Uncharacterized protein</fullName>
    </submittedName>
</protein>
<keyword evidence="3" id="KW-1185">Reference proteome</keyword>
<name>A0A8X6I6T8_NEPPI</name>
<dbReference type="Proteomes" id="UP000887013">
    <property type="component" value="Unassembled WGS sequence"/>
</dbReference>
<evidence type="ECO:0000313" key="2">
    <source>
        <dbReference type="EMBL" id="GFS33531.1"/>
    </source>
</evidence>
<evidence type="ECO:0000313" key="3">
    <source>
        <dbReference type="Proteomes" id="UP000887013"/>
    </source>
</evidence>
<evidence type="ECO:0000256" key="1">
    <source>
        <dbReference type="SAM" id="MobiDB-lite"/>
    </source>
</evidence>
<feature type="compositionally biased region" description="Polar residues" evidence="1">
    <location>
        <begin position="44"/>
        <end position="53"/>
    </location>
</feature>
<dbReference type="EMBL" id="BMAW01042317">
    <property type="protein sequence ID" value="GFS33531.1"/>
    <property type="molecule type" value="Genomic_DNA"/>
</dbReference>
<feature type="region of interest" description="Disordered" evidence="1">
    <location>
        <begin position="24"/>
        <end position="61"/>
    </location>
</feature>
<proteinExistence type="predicted"/>
<comment type="caution">
    <text evidence="2">The sequence shown here is derived from an EMBL/GenBank/DDBJ whole genome shotgun (WGS) entry which is preliminary data.</text>
</comment>
<sequence>MAFLYDRVLDKAKLSLQHRHITCQKKKEVGKKQEKDKGGRSQGDLASNLTPSMRQEDESAEVLREKSQILRIVQEKQCLRFSGFFFPAPPQREGSENLEK</sequence>
<organism evidence="2 3">
    <name type="scientific">Nephila pilipes</name>
    <name type="common">Giant wood spider</name>
    <name type="synonym">Nephila maculata</name>
    <dbReference type="NCBI Taxonomy" id="299642"/>
    <lineage>
        <taxon>Eukaryota</taxon>
        <taxon>Metazoa</taxon>
        <taxon>Ecdysozoa</taxon>
        <taxon>Arthropoda</taxon>
        <taxon>Chelicerata</taxon>
        <taxon>Arachnida</taxon>
        <taxon>Araneae</taxon>
        <taxon>Araneomorphae</taxon>
        <taxon>Entelegynae</taxon>
        <taxon>Araneoidea</taxon>
        <taxon>Nephilidae</taxon>
        <taxon>Nephila</taxon>
    </lineage>
</organism>
<feature type="compositionally biased region" description="Basic and acidic residues" evidence="1">
    <location>
        <begin position="25"/>
        <end position="39"/>
    </location>
</feature>
<reference evidence="2" key="1">
    <citation type="submission" date="2020-08" db="EMBL/GenBank/DDBJ databases">
        <title>Multicomponent nature underlies the extraordinary mechanical properties of spider dragline silk.</title>
        <authorList>
            <person name="Kono N."/>
            <person name="Nakamura H."/>
            <person name="Mori M."/>
            <person name="Yoshida Y."/>
            <person name="Ohtoshi R."/>
            <person name="Malay A.D."/>
            <person name="Moran D.A.P."/>
            <person name="Tomita M."/>
            <person name="Numata K."/>
            <person name="Arakawa K."/>
        </authorList>
    </citation>
    <scope>NUCLEOTIDE SEQUENCE</scope>
</reference>
<gene>
    <name evidence="2" type="ORF">NPIL_554311</name>
</gene>
<accession>A0A8X6I6T8</accession>
<dbReference type="AlphaFoldDB" id="A0A8X6I6T8"/>